<dbReference type="PROSITE" id="PS00154">
    <property type="entry name" value="ATPASE_E1_E2"/>
    <property type="match status" value="1"/>
</dbReference>
<keyword evidence="4 9" id="KW-0812">Transmembrane</keyword>
<dbReference type="SUPFAM" id="SSF81653">
    <property type="entry name" value="Calcium ATPase, transduction domain A"/>
    <property type="match status" value="1"/>
</dbReference>
<sequence>MKNTIRTTAQQVEQLTESVLTYQEQKKLSLQIGTMLVAGIIWLAGIVHSRLFPEFESITGIIMFTGAFIASFNIFVNALKGFICKEPQYVMEQLVSLALLASIAKGDYQIAILISLIMSVVHFLEERSILGAKSAIEGLKTLQATEACLITQEGEHIVKSEELLPENIIRIRPGEMIPADGEVVEGHSSIDQSSLTGETVPEDVCVGGKVFAGTINIHGTLKVKVTKKVNETSLSKIVELLKQTEQSKTATMRIIERYSAYYLPLIVIIAFGVLFLTQDMNRVIAIFVVACPCAQILVSSTAMIASLAVASRNGILLKNSKFLEVLGDVKTVIFDKTGTLTVGHLDLIDIIPAGEISNEELLGCAASAAWASNHPVSRAIVRAAQKLTFEKVDTIKESAGLGVTAESSRGKIYLGNRSWFQNIGLILPVEPIHYGPVVWVARENIVLGYILLADYLRLDAKEAIQAVRKQGIERIVLVTGDRKEAADAIKAELCLEEVFSNRLPADKLEIVKNEKQQNSITMVVGDGINDALALSEADVGVAMGAMGSDIAVQSADIALMGNELEKISFVIGLSRKTKRIIYQNIVIASAISAIMLLFAGLGIITPLAGAFFHNIGAFLVLLNSSRLLKFGQKV</sequence>
<dbReference type="FunFam" id="2.70.150.10:FF:000002">
    <property type="entry name" value="Copper-transporting ATPase 1, putative"/>
    <property type="match status" value="1"/>
</dbReference>
<evidence type="ECO:0000256" key="4">
    <source>
        <dbReference type="ARBA" id="ARBA00022692"/>
    </source>
</evidence>
<evidence type="ECO:0000259" key="10">
    <source>
        <dbReference type="Pfam" id="PF00122"/>
    </source>
</evidence>
<dbReference type="InterPro" id="IPR023214">
    <property type="entry name" value="HAD_sf"/>
</dbReference>
<evidence type="ECO:0000256" key="9">
    <source>
        <dbReference type="RuleBase" id="RU362081"/>
    </source>
</evidence>
<dbReference type="InterPro" id="IPR059000">
    <property type="entry name" value="ATPase_P-type_domA"/>
</dbReference>
<gene>
    <name evidence="11" type="primary">cadA_3</name>
    <name evidence="11" type="ORF">CLHUN_18520</name>
</gene>
<dbReference type="InterPro" id="IPR001757">
    <property type="entry name" value="P_typ_ATPase"/>
</dbReference>
<dbReference type="GO" id="GO:0046872">
    <property type="term" value="F:metal ion binding"/>
    <property type="evidence" value="ECO:0007669"/>
    <property type="project" value="UniProtKB-KW"/>
</dbReference>
<evidence type="ECO:0000256" key="1">
    <source>
        <dbReference type="ARBA" id="ARBA00004651"/>
    </source>
</evidence>
<comment type="subcellular location">
    <subcellularLocation>
        <location evidence="1">Cell membrane</location>
        <topology evidence="1">Multi-pass membrane protein</topology>
    </subcellularLocation>
</comment>
<evidence type="ECO:0000256" key="7">
    <source>
        <dbReference type="ARBA" id="ARBA00039103"/>
    </source>
</evidence>
<evidence type="ECO:0000313" key="11">
    <source>
        <dbReference type="EMBL" id="OPX44297.1"/>
    </source>
</evidence>
<comment type="similarity">
    <text evidence="2 9">Belongs to the cation transport ATPase (P-type) (TC 3.A.3) family. Type IB subfamily.</text>
</comment>
<dbReference type="InterPro" id="IPR027256">
    <property type="entry name" value="P-typ_ATPase_IB"/>
</dbReference>
<dbReference type="Proteomes" id="UP000191554">
    <property type="component" value="Unassembled WGS sequence"/>
</dbReference>
<reference evidence="11 12" key="1">
    <citation type="submission" date="2017-03" db="EMBL/GenBank/DDBJ databases">
        <title>Genome sequence of Clostridium hungatei DSM 14427.</title>
        <authorList>
            <person name="Poehlein A."/>
            <person name="Daniel R."/>
        </authorList>
    </citation>
    <scope>NUCLEOTIDE SEQUENCE [LARGE SCALE GENOMIC DNA]</scope>
    <source>
        <strain evidence="11 12">DSM 14427</strain>
    </source>
</reference>
<dbReference type="Pfam" id="PF00702">
    <property type="entry name" value="Hydrolase"/>
    <property type="match status" value="1"/>
</dbReference>
<feature type="transmembrane region" description="Helical" evidence="9">
    <location>
        <begin position="28"/>
        <end position="46"/>
    </location>
</feature>
<proteinExistence type="inferred from homology"/>
<feature type="domain" description="P-type ATPase A" evidence="10">
    <location>
        <begin position="143"/>
        <end position="241"/>
    </location>
</feature>
<dbReference type="SUPFAM" id="SSF81665">
    <property type="entry name" value="Calcium ATPase, transmembrane domain M"/>
    <property type="match status" value="1"/>
</dbReference>
<dbReference type="PRINTS" id="PR00119">
    <property type="entry name" value="CATATPASE"/>
</dbReference>
<dbReference type="STRING" id="48256.CLHUN_18520"/>
<evidence type="ECO:0000313" key="12">
    <source>
        <dbReference type="Proteomes" id="UP000191554"/>
    </source>
</evidence>
<dbReference type="NCBIfam" id="TIGR01494">
    <property type="entry name" value="ATPase_P-type"/>
    <property type="match status" value="1"/>
</dbReference>
<keyword evidence="12" id="KW-1185">Reference proteome</keyword>
<organism evidence="11 12">
    <name type="scientific">Ruminiclostridium hungatei</name>
    <name type="common">Clostridium hungatei</name>
    <dbReference type="NCBI Taxonomy" id="48256"/>
    <lineage>
        <taxon>Bacteria</taxon>
        <taxon>Bacillati</taxon>
        <taxon>Bacillota</taxon>
        <taxon>Clostridia</taxon>
        <taxon>Eubacteriales</taxon>
        <taxon>Oscillospiraceae</taxon>
        <taxon>Ruminiclostridium</taxon>
    </lineage>
</organism>
<keyword evidence="6 9" id="KW-0472">Membrane</keyword>
<dbReference type="EMBL" id="MZGX01000010">
    <property type="protein sequence ID" value="OPX44297.1"/>
    <property type="molecule type" value="Genomic_DNA"/>
</dbReference>
<dbReference type="Gene3D" id="3.40.1110.10">
    <property type="entry name" value="Calcium-transporting ATPase, cytoplasmic domain N"/>
    <property type="match status" value="1"/>
</dbReference>
<comment type="caution">
    <text evidence="11">The sequence shown here is derived from an EMBL/GenBank/DDBJ whole genome shotgun (WGS) entry which is preliminary data.</text>
</comment>
<dbReference type="Pfam" id="PF00122">
    <property type="entry name" value="E1-E2_ATPase"/>
    <property type="match status" value="1"/>
</dbReference>
<evidence type="ECO:0000256" key="6">
    <source>
        <dbReference type="ARBA" id="ARBA00023136"/>
    </source>
</evidence>
<feature type="transmembrane region" description="Helical" evidence="9">
    <location>
        <begin position="585"/>
        <end position="604"/>
    </location>
</feature>
<name>A0A1V4SM20_RUMHU</name>
<evidence type="ECO:0000256" key="3">
    <source>
        <dbReference type="ARBA" id="ARBA00022539"/>
    </source>
</evidence>
<dbReference type="OrthoDB" id="9813266at2"/>
<keyword evidence="11" id="KW-0378">Hydrolase</keyword>
<keyword evidence="9" id="KW-0067">ATP-binding</keyword>
<dbReference type="AlphaFoldDB" id="A0A1V4SM20"/>
<accession>A0A1V4SM20</accession>
<dbReference type="NCBIfam" id="TIGR01512">
    <property type="entry name" value="ATPase-IB2_Cd"/>
    <property type="match status" value="1"/>
</dbReference>
<dbReference type="GO" id="GO:0008551">
    <property type="term" value="F:P-type cadmium transporter activity"/>
    <property type="evidence" value="ECO:0007669"/>
    <property type="project" value="UniProtKB-EC"/>
</dbReference>
<dbReference type="InterPro" id="IPR051014">
    <property type="entry name" value="Cation_Transport_ATPase_IB"/>
</dbReference>
<dbReference type="EC" id="7.2.2.21" evidence="7"/>
<dbReference type="InterPro" id="IPR023298">
    <property type="entry name" value="ATPase_P-typ_TM_dom_sf"/>
</dbReference>
<dbReference type="PANTHER" id="PTHR48085:SF5">
    <property type="entry name" value="CADMIUM_ZINC-TRANSPORTING ATPASE HMA4-RELATED"/>
    <property type="match status" value="1"/>
</dbReference>
<dbReference type="GO" id="GO:0016887">
    <property type="term" value="F:ATP hydrolysis activity"/>
    <property type="evidence" value="ECO:0007669"/>
    <property type="project" value="InterPro"/>
</dbReference>
<comment type="catalytic activity">
    <reaction evidence="8">
        <text>Cd(2+)(in) + ATP + H2O = Cd(2+)(out) + ADP + phosphate + H(+)</text>
        <dbReference type="Rhea" id="RHEA:12132"/>
        <dbReference type="ChEBI" id="CHEBI:15377"/>
        <dbReference type="ChEBI" id="CHEBI:15378"/>
        <dbReference type="ChEBI" id="CHEBI:30616"/>
        <dbReference type="ChEBI" id="CHEBI:43474"/>
        <dbReference type="ChEBI" id="CHEBI:48775"/>
        <dbReference type="ChEBI" id="CHEBI:456216"/>
        <dbReference type="EC" id="7.2.2.21"/>
    </reaction>
</comment>
<dbReference type="GO" id="GO:0005886">
    <property type="term" value="C:plasma membrane"/>
    <property type="evidence" value="ECO:0007669"/>
    <property type="project" value="UniProtKB-SubCell"/>
</dbReference>
<dbReference type="InterPro" id="IPR008250">
    <property type="entry name" value="ATPase_P-typ_transduc_dom_A_sf"/>
</dbReference>
<protein>
    <recommendedName>
        <fullName evidence="7">Cd(2+)-exporting ATPase</fullName>
        <ecNumber evidence="7">7.2.2.21</ecNumber>
    </recommendedName>
</protein>
<feature type="transmembrane region" description="Helical" evidence="9">
    <location>
        <begin position="283"/>
        <end position="310"/>
    </location>
</feature>
<feature type="transmembrane region" description="Helical" evidence="9">
    <location>
        <begin position="258"/>
        <end position="277"/>
    </location>
</feature>
<dbReference type="Gene3D" id="3.40.50.1000">
    <property type="entry name" value="HAD superfamily/HAD-like"/>
    <property type="match status" value="1"/>
</dbReference>
<dbReference type="InterPro" id="IPR018303">
    <property type="entry name" value="ATPase_P-typ_P_site"/>
</dbReference>
<keyword evidence="9" id="KW-0547">Nucleotide-binding</keyword>
<evidence type="ECO:0000256" key="5">
    <source>
        <dbReference type="ARBA" id="ARBA00022989"/>
    </source>
</evidence>
<dbReference type="PANTHER" id="PTHR48085">
    <property type="entry name" value="CADMIUM/ZINC-TRANSPORTING ATPASE HMA2-RELATED"/>
    <property type="match status" value="1"/>
</dbReference>
<dbReference type="RefSeq" id="WP_080064290.1">
    <property type="nucleotide sequence ID" value="NZ_MZGX01000010.1"/>
</dbReference>
<evidence type="ECO:0000256" key="2">
    <source>
        <dbReference type="ARBA" id="ARBA00006024"/>
    </source>
</evidence>
<keyword evidence="3" id="KW-0104">Cadmium</keyword>
<dbReference type="InterPro" id="IPR023299">
    <property type="entry name" value="ATPase_P-typ_cyto_dom_N"/>
</dbReference>
<dbReference type="GO" id="GO:0005524">
    <property type="term" value="F:ATP binding"/>
    <property type="evidence" value="ECO:0007669"/>
    <property type="project" value="UniProtKB-UniRule"/>
</dbReference>
<dbReference type="Gene3D" id="2.70.150.10">
    <property type="entry name" value="Calcium-transporting ATPase, cytoplasmic transduction domain A"/>
    <property type="match status" value="1"/>
</dbReference>
<dbReference type="NCBIfam" id="TIGR01525">
    <property type="entry name" value="ATPase-IB_hvy"/>
    <property type="match status" value="1"/>
</dbReference>
<keyword evidence="9" id="KW-0479">Metal-binding</keyword>
<evidence type="ECO:0000256" key="8">
    <source>
        <dbReference type="ARBA" id="ARBA00049338"/>
    </source>
</evidence>
<keyword evidence="5 9" id="KW-1133">Transmembrane helix</keyword>
<keyword evidence="9" id="KW-1003">Cell membrane</keyword>
<dbReference type="SUPFAM" id="SSF56784">
    <property type="entry name" value="HAD-like"/>
    <property type="match status" value="1"/>
</dbReference>
<feature type="transmembrane region" description="Helical" evidence="9">
    <location>
        <begin position="58"/>
        <end position="79"/>
    </location>
</feature>
<dbReference type="InterPro" id="IPR036412">
    <property type="entry name" value="HAD-like_sf"/>
</dbReference>